<dbReference type="RefSeq" id="WP_014801651.1">
    <property type="nucleotide sequence ID" value="NC_018020.1"/>
</dbReference>
<dbReference type="InterPro" id="IPR029058">
    <property type="entry name" value="AB_hydrolase_fold"/>
</dbReference>
<organism evidence="1 2">
    <name type="scientific">Turneriella parva (strain ATCC BAA-1111 / DSM 21527 / NCTC 11395 / H)</name>
    <name type="common">Leptospira parva</name>
    <dbReference type="NCBI Taxonomy" id="869212"/>
    <lineage>
        <taxon>Bacteria</taxon>
        <taxon>Pseudomonadati</taxon>
        <taxon>Spirochaetota</taxon>
        <taxon>Spirochaetia</taxon>
        <taxon>Leptospirales</taxon>
        <taxon>Leptospiraceae</taxon>
        <taxon>Turneriella</taxon>
    </lineage>
</organism>
<dbReference type="EMBL" id="CP002959">
    <property type="protein sequence ID" value="AFM11131.1"/>
    <property type="molecule type" value="Genomic_DNA"/>
</dbReference>
<dbReference type="Pfam" id="PF06028">
    <property type="entry name" value="DUF915"/>
    <property type="match status" value="1"/>
</dbReference>
<dbReference type="InterPro" id="IPR010315">
    <property type="entry name" value="DUF915_hydro-like"/>
</dbReference>
<dbReference type="STRING" id="869212.Turpa_0475"/>
<gene>
    <name evidence="1" type="ordered locus">Turpa_0475</name>
</gene>
<dbReference type="OrthoDB" id="9765872at2"/>
<protein>
    <submittedName>
        <fullName evidence="1">Lipase class 2</fullName>
    </submittedName>
</protein>
<dbReference type="Gene3D" id="3.40.50.1820">
    <property type="entry name" value="alpha/beta hydrolase"/>
    <property type="match status" value="1"/>
</dbReference>
<accession>I4B1H4</accession>
<reference evidence="1 2" key="1">
    <citation type="submission" date="2012-06" db="EMBL/GenBank/DDBJ databases">
        <title>The complete chromosome of genome of Turneriella parva DSM 21527.</title>
        <authorList>
            <consortium name="US DOE Joint Genome Institute (JGI-PGF)"/>
            <person name="Lucas S."/>
            <person name="Han J."/>
            <person name="Lapidus A."/>
            <person name="Bruce D."/>
            <person name="Goodwin L."/>
            <person name="Pitluck S."/>
            <person name="Peters L."/>
            <person name="Kyrpides N."/>
            <person name="Mavromatis K."/>
            <person name="Ivanova N."/>
            <person name="Mikhailova N."/>
            <person name="Chertkov O."/>
            <person name="Detter J.C."/>
            <person name="Tapia R."/>
            <person name="Han C."/>
            <person name="Land M."/>
            <person name="Hauser L."/>
            <person name="Markowitz V."/>
            <person name="Cheng J.-F."/>
            <person name="Hugenholtz P."/>
            <person name="Woyke T."/>
            <person name="Wu D."/>
            <person name="Gronow S."/>
            <person name="Wellnitz S."/>
            <person name="Brambilla E."/>
            <person name="Klenk H.-P."/>
            <person name="Eisen J.A."/>
        </authorList>
    </citation>
    <scope>NUCLEOTIDE SEQUENCE [LARGE SCALE GENOMIC DNA]</scope>
    <source>
        <strain evidence="2">ATCC BAA-1111 / DSM 21527 / NCTC 11395 / H</strain>
    </source>
</reference>
<name>I4B1H4_TURPD</name>
<dbReference type="Proteomes" id="UP000006048">
    <property type="component" value="Chromosome"/>
</dbReference>
<sequence>MHPVLIIQGFLAPTATNFVLKTRLKNDGFLAEDVPLEGLNAGDIKDSARIVEMSVNAMRARAGTKQVDLIGISMGGLIGLHYMRKLGGDAYIRRFITIGTPFHGSHMARWMRILTLGRATGAEQMIPGSDFLKELHAHDAEHQAEIYSLHTSADAFVSEEAAYLKGARLVKSPHGIWPAGHYTPLFLQEDYRLIKEILTK</sequence>
<dbReference type="HOGENOM" id="CLU_1365733_0_0_12"/>
<evidence type="ECO:0000313" key="1">
    <source>
        <dbReference type="EMBL" id="AFM11131.1"/>
    </source>
</evidence>
<keyword evidence="2" id="KW-1185">Reference proteome</keyword>
<dbReference type="SUPFAM" id="SSF53474">
    <property type="entry name" value="alpha/beta-Hydrolases"/>
    <property type="match status" value="1"/>
</dbReference>
<proteinExistence type="predicted"/>
<dbReference type="KEGG" id="tpx:Turpa_0475"/>
<evidence type="ECO:0000313" key="2">
    <source>
        <dbReference type="Proteomes" id="UP000006048"/>
    </source>
</evidence>
<dbReference type="AlphaFoldDB" id="I4B1H4"/>